<dbReference type="InterPro" id="IPR001611">
    <property type="entry name" value="Leu-rich_rpt"/>
</dbReference>
<dbReference type="PANTHER" id="PTHR24113">
    <property type="entry name" value="RAN GTPASE-ACTIVATING PROTEIN 1"/>
    <property type="match status" value="1"/>
</dbReference>
<dbReference type="InterPro" id="IPR027038">
    <property type="entry name" value="RanGap"/>
</dbReference>
<reference evidence="1 2" key="1">
    <citation type="submission" date="2017-04" db="EMBL/GenBank/DDBJ databases">
        <authorList>
            <person name="Afonso C.L."/>
            <person name="Miller P.J."/>
            <person name="Scott M.A."/>
            <person name="Spackman E."/>
            <person name="Goraichik I."/>
            <person name="Dimitrov K.M."/>
            <person name="Suarez D.L."/>
            <person name="Swayne D.E."/>
        </authorList>
    </citation>
    <scope>NUCLEOTIDE SEQUENCE [LARGE SCALE GENOMIC DNA]</scope>
    <source>
        <strain evidence="1 2">KR-140</strain>
    </source>
</reference>
<dbReference type="Pfam" id="PF13516">
    <property type="entry name" value="LRR_6"/>
    <property type="match status" value="2"/>
</dbReference>
<keyword evidence="2" id="KW-1185">Reference proteome</keyword>
<evidence type="ECO:0000313" key="2">
    <source>
        <dbReference type="Proteomes" id="UP000192582"/>
    </source>
</evidence>
<dbReference type="SMART" id="SM00368">
    <property type="entry name" value="LRR_RI"/>
    <property type="match status" value="7"/>
</dbReference>
<dbReference type="GO" id="GO:0005829">
    <property type="term" value="C:cytosol"/>
    <property type="evidence" value="ECO:0007669"/>
    <property type="project" value="TreeGrafter"/>
</dbReference>
<dbReference type="Pfam" id="PF00560">
    <property type="entry name" value="LRR_1"/>
    <property type="match status" value="1"/>
</dbReference>
<gene>
    <name evidence="1" type="ORF">SAMN00790413_04623</name>
</gene>
<dbReference type="SUPFAM" id="SSF52047">
    <property type="entry name" value="RNI-like"/>
    <property type="match status" value="1"/>
</dbReference>
<dbReference type="GO" id="GO:0006913">
    <property type="term" value="P:nucleocytoplasmic transport"/>
    <property type="evidence" value="ECO:0007669"/>
    <property type="project" value="TreeGrafter"/>
</dbReference>
<dbReference type="EMBL" id="FWWU01000005">
    <property type="protein sequence ID" value="SMB81564.1"/>
    <property type="molecule type" value="Genomic_DNA"/>
</dbReference>
<dbReference type="STRING" id="695939.SAMN00790413_04623"/>
<proteinExistence type="predicted"/>
<organism evidence="1 2">
    <name type="scientific">Deinococcus hopiensis KR-140</name>
    <dbReference type="NCBI Taxonomy" id="695939"/>
    <lineage>
        <taxon>Bacteria</taxon>
        <taxon>Thermotogati</taxon>
        <taxon>Deinococcota</taxon>
        <taxon>Deinococci</taxon>
        <taxon>Deinococcales</taxon>
        <taxon>Deinococcaceae</taxon>
        <taxon>Deinococcus</taxon>
    </lineage>
</organism>
<evidence type="ECO:0000313" key="1">
    <source>
        <dbReference type="EMBL" id="SMB81564.1"/>
    </source>
</evidence>
<name>A0A1W1ULE6_9DEIO</name>
<dbReference type="GO" id="GO:0005096">
    <property type="term" value="F:GTPase activator activity"/>
    <property type="evidence" value="ECO:0007669"/>
    <property type="project" value="UniProtKB-KW"/>
</dbReference>
<dbReference type="Proteomes" id="UP000192582">
    <property type="component" value="Unassembled WGS sequence"/>
</dbReference>
<dbReference type="OrthoDB" id="581240at2"/>
<dbReference type="Gene3D" id="3.80.10.10">
    <property type="entry name" value="Ribonuclease Inhibitor"/>
    <property type="match status" value="3"/>
</dbReference>
<sequence length="366" mass="38726">MSEVLPQVQCPVHEVPLPDLQAFGPLLERLQANTPVVDDEVFPRGTLRADGRLDLCKQDAGVLGCQAVTEALRNNNAVQSLLLGTNGIGDEGAAHVADLVKVRPLRTVYLGCNLIRAAGAQALADAIRVQPEVRALWLKRNPLGREGAQILAQLLTETSTLRTLDLVHTAIGDEGARAILQALAVGNRSLEYLYLSGNALTSSILPELVAVLEDHPSLKGLYLSVNHLGPAGGQGIAAALKRNMTLEFLGLASCGIGDDGLALLLEATSSHPRLVSLDLGDAPSARTLGASPNQAGSRTAAAALHLLQTPGPLRALNLPRMTDSARLLERVPTQLILRITGAKQGLEGQRLPPMHVDAADIRSVYR</sequence>
<dbReference type="AlphaFoldDB" id="A0A1W1ULE6"/>
<dbReference type="GO" id="GO:0048471">
    <property type="term" value="C:perinuclear region of cytoplasm"/>
    <property type="evidence" value="ECO:0007669"/>
    <property type="project" value="TreeGrafter"/>
</dbReference>
<dbReference type="InterPro" id="IPR032675">
    <property type="entry name" value="LRR_dom_sf"/>
</dbReference>
<accession>A0A1W1ULE6</accession>
<dbReference type="GO" id="GO:0031267">
    <property type="term" value="F:small GTPase binding"/>
    <property type="evidence" value="ECO:0007669"/>
    <property type="project" value="TreeGrafter"/>
</dbReference>
<protein>
    <submittedName>
        <fullName evidence="1">Leucine Rich Repeat</fullName>
    </submittedName>
</protein>